<evidence type="ECO:0000259" key="1">
    <source>
        <dbReference type="Pfam" id="PF00534"/>
    </source>
</evidence>
<dbReference type="InterPro" id="IPR028098">
    <property type="entry name" value="Glyco_trans_4-like_N"/>
</dbReference>
<dbReference type="GO" id="GO:0016757">
    <property type="term" value="F:glycosyltransferase activity"/>
    <property type="evidence" value="ECO:0007669"/>
    <property type="project" value="InterPro"/>
</dbReference>
<protein>
    <submittedName>
        <fullName evidence="3">Glycosyltransferase family 4 protein</fullName>
    </submittedName>
</protein>
<dbReference type="SUPFAM" id="SSF53756">
    <property type="entry name" value="UDP-Glycosyltransferase/glycogen phosphorylase"/>
    <property type="match status" value="1"/>
</dbReference>
<dbReference type="KEGG" id="echi:FKX85_20540"/>
<name>A0A514CNA9_9BACT</name>
<dbReference type="Proteomes" id="UP000316614">
    <property type="component" value="Chromosome"/>
</dbReference>
<reference evidence="3 4" key="1">
    <citation type="submission" date="2019-06" db="EMBL/GenBank/DDBJ databases">
        <title>Echinicola alkalisoli sp. nov. isolated from saline soil.</title>
        <authorList>
            <person name="Sun J.-Q."/>
            <person name="Xu L."/>
        </authorList>
    </citation>
    <scope>NUCLEOTIDE SEQUENCE [LARGE SCALE GENOMIC DNA]</scope>
    <source>
        <strain evidence="3 4">LN3S3</strain>
    </source>
</reference>
<accession>A0A514CNA9</accession>
<keyword evidence="3" id="KW-0808">Transferase</keyword>
<dbReference type="Pfam" id="PF00534">
    <property type="entry name" value="Glycos_transf_1"/>
    <property type="match status" value="1"/>
</dbReference>
<evidence type="ECO:0000313" key="4">
    <source>
        <dbReference type="Proteomes" id="UP000316614"/>
    </source>
</evidence>
<organism evidence="3 4">
    <name type="scientific">Echinicola soli</name>
    <dbReference type="NCBI Taxonomy" id="2591634"/>
    <lineage>
        <taxon>Bacteria</taxon>
        <taxon>Pseudomonadati</taxon>
        <taxon>Bacteroidota</taxon>
        <taxon>Cytophagia</taxon>
        <taxon>Cytophagales</taxon>
        <taxon>Cyclobacteriaceae</taxon>
        <taxon>Echinicola</taxon>
    </lineage>
</organism>
<dbReference type="EMBL" id="CP041253">
    <property type="protein sequence ID" value="QDH81288.1"/>
    <property type="molecule type" value="Genomic_DNA"/>
</dbReference>
<proteinExistence type="predicted"/>
<feature type="domain" description="Glycosyltransferase subfamily 4-like N-terminal" evidence="2">
    <location>
        <begin position="22"/>
        <end position="125"/>
    </location>
</feature>
<keyword evidence="4" id="KW-1185">Reference proteome</keyword>
<sequence>MKIAMLSSIAWRTPPKKYGPWEQVASNICEGLVERGLDVTLFATVDSLTKGKLQSAGTFPYEEDRTVDPKVAECLHISNLMEQAHHFDIIHNHFDFLPLTYAALIKTPMLTTIHGFSSPQILPVYKKYNATTGYVSISDADRSKELDYLATVYHGIDPLVFDFQEIKEDYLVFFGRIHPEKGTHVAIEIAKRAGHRLIIAGLIQDQGYYEEKVKPFIDDDSVSYWGNLGPDEGRRLLAGAKALLHPINFEEPFGLSVIETMMCGTPVIAFDRGSMRELIKEGVTGYLVNDVEEAIDKVGHLKDLNAIDCRLHAVEKFSLDSMVENYITVYKGVLK</sequence>
<dbReference type="Pfam" id="PF13439">
    <property type="entry name" value="Glyco_transf_4"/>
    <property type="match status" value="1"/>
</dbReference>
<dbReference type="PANTHER" id="PTHR12526:SF595">
    <property type="entry name" value="BLL5217 PROTEIN"/>
    <property type="match status" value="1"/>
</dbReference>
<dbReference type="CDD" id="cd03802">
    <property type="entry name" value="GT4_AviGT4-like"/>
    <property type="match status" value="1"/>
</dbReference>
<dbReference type="InterPro" id="IPR001296">
    <property type="entry name" value="Glyco_trans_1"/>
</dbReference>
<dbReference type="PANTHER" id="PTHR12526">
    <property type="entry name" value="GLYCOSYLTRANSFERASE"/>
    <property type="match status" value="1"/>
</dbReference>
<evidence type="ECO:0000259" key="2">
    <source>
        <dbReference type="Pfam" id="PF13439"/>
    </source>
</evidence>
<evidence type="ECO:0000313" key="3">
    <source>
        <dbReference type="EMBL" id="QDH81288.1"/>
    </source>
</evidence>
<dbReference type="OrthoDB" id="9801573at2"/>
<dbReference type="Gene3D" id="3.40.50.2000">
    <property type="entry name" value="Glycogen Phosphorylase B"/>
    <property type="match status" value="2"/>
</dbReference>
<dbReference type="AlphaFoldDB" id="A0A514CNA9"/>
<feature type="domain" description="Glycosyl transferase family 1" evidence="1">
    <location>
        <begin position="167"/>
        <end position="294"/>
    </location>
</feature>
<gene>
    <name evidence="3" type="ORF">FKX85_20540</name>
</gene>